<dbReference type="Gene3D" id="3.30.70.990">
    <property type="entry name" value="YajQ-like, domain 2"/>
    <property type="match status" value="1"/>
</dbReference>
<evidence type="ECO:0000256" key="3">
    <source>
        <dbReference type="HAMAP-Rule" id="MF_00632"/>
    </source>
</evidence>
<dbReference type="Proteomes" id="UP000501094">
    <property type="component" value="Chromosome"/>
</dbReference>
<evidence type="ECO:0000256" key="2">
    <source>
        <dbReference type="ARBA" id="ARBA00093450"/>
    </source>
</evidence>
<keyword evidence="5" id="KW-1185">Reference proteome</keyword>
<evidence type="ECO:0000313" key="4">
    <source>
        <dbReference type="EMBL" id="QIZ20676.1"/>
    </source>
</evidence>
<dbReference type="AlphaFoldDB" id="A0A6H1Q1U5"/>
<dbReference type="SUPFAM" id="SSF89963">
    <property type="entry name" value="YajQ-like"/>
    <property type="match status" value="2"/>
</dbReference>
<dbReference type="GO" id="GO:0000166">
    <property type="term" value="F:nucleotide binding"/>
    <property type="evidence" value="ECO:0007669"/>
    <property type="project" value="UniProtKB-UniRule"/>
</dbReference>
<proteinExistence type="inferred from homology"/>
<dbReference type="InterPro" id="IPR035570">
    <property type="entry name" value="UPF0234_N"/>
</dbReference>
<accession>A0A6H1Q1U5</accession>
<dbReference type="KEGG" id="peg:E5R92_02605"/>
<reference evidence="4 5" key="1">
    <citation type="journal article" date="2020" name="Nat. Microbiol.">
        <title>Lysogenic host-virus interactions in SAR11 marine bacteria.</title>
        <authorList>
            <person name="Morris R.M."/>
            <person name="Cain K.R."/>
            <person name="Hvorecny K.L."/>
            <person name="Kollman J.M."/>
        </authorList>
    </citation>
    <scope>NUCLEOTIDE SEQUENCE [LARGE SCALE GENOMIC DNA]</scope>
    <source>
        <strain evidence="4 5">NP1</strain>
    </source>
</reference>
<dbReference type="InterPro" id="IPR007551">
    <property type="entry name" value="YajQ/Smlt4090-like"/>
</dbReference>
<dbReference type="GO" id="GO:0005829">
    <property type="term" value="C:cytosol"/>
    <property type="evidence" value="ECO:0007669"/>
    <property type="project" value="TreeGrafter"/>
</dbReference>
<gene>
    <name evidence="4" type="ORF">E5R92_02605</name>
</gene>
<comment type="similarity">
    <text evidence="2 3">Belongs to the YajQ family.</text>
</comment>
<keyword evidence="1 3" id="KW-0547">Nucleotide-binding</keyword>
<comment type="function">
    <text evidence="3">Nucleotide-binding protein.</text>
</comment>
<evidence type="ECO:0000256" key="1">
    <source>
        <dbReference type="ARBA" id="ARBA00022741"/>
    </source>
</evidence>
<dbReference type="RefSeq" id="WP_168606557.1">
    <property type="nucleotide sequence ID" value="NZ_CP038852.1"/>
</dbReference>
<dbReference type="InterPro" id="IPR036183">
    <property type="entry name" value="YajQ-like_sf"/>
</dbReference>
<sequence length="161" mass="18307">MPSFDVISKISYPEFDNALANCLREISNRFDFKGLNISIERKDKIITTLAPDELKLKQVNELLQVHLIRRKVDPRFITIKNSENAAGSSIRQVSELEEGISQENAKKIIAEIKKLKLKIQIKIQGEDLRAEGKKRDDLQEAMSAISAVDIGLPIEFVNFRD</sequence>
<dbReference type="NCBIfam" id="NF003819">
    <property type="entry name" value="PRK05412.1"/>
    <property type="match status" value="1"/>
</dbReference>
<dbReference type="Pfam" id="PF04461">
    <property type="entry name" value="YajQ"/>
    <property type="match status" value="1"/>
</dbReference>
<dbReference type="Gene3D" id="3.30.70.860">
    <property type="match status" value="1"/>
</dbReference>
<dbReference type="EMBL" id="CP038852">
    <property type="protein sequence ID" value="QIZ20676.1"/>
    <property type="molecule type" value="Genomic_DNA"/>
</dbReference>
<protein>
    <recommendedName>
        <fullName evidence="3">Nucleotide-binding protein E5R92_02605</fullName>
    </recommendedName>
</protein>
<dbReference type="HAMAP" id="MF_00632">
    <property type="entry name" value="UPF0234"/>
    <property type="match status" value="1"/>
</dbReference>
<dbReference type="PANTHER" id="PTHR30476">
    <property type="entry name" value="UPF0234 PROTEIN YAJQ"/>
    <property type="match status" value="1"/>
</dbReference>
<organism evidence="4 5">
    <name type="scientific">Candidatus Pelagibacter giovannonii</name>
    <dbReference type="NCBI Taxonomy" id="2563896"/>
    <lineage>
        <taxon>Bacteria</taxon>
        <taxon>Pseudomonadati</taxon>
        <taxon>Pseudomonadota</taxon>
        <taxon>Alphaproteobacteria</taxon>
        <taxon>Candidatus Pelagibacterales</taxon>
        <taxon>Candidatus Pelagibacteraceae</taxon>
        <taxon>Candidatus Pelagibacter</taxon>
    </lineage>
</organism>
<evidence type="ECO:0000313" key="5">
    <source>
        <dbReference type="Proteomes" id="UP000501094"/>
    </source>
</evidence>
<dbReference type="InterPro" id="IPR035571">
    <property type="entry name" value="UPF0234-like_C"/>
</dbReference>
<dbReference type="PANTHER" id="PTHR30476:SF0">
    <property type="entry name" value="UPF0234 PROTEIN YAJQ"/>
    <property type="match status" value="1"/>
</dbReference>
<name>A0A6H1Q1U5_9PROT</name>